<dbReference type="NCBIfam" id="TIGR00727">
    <property type="entry name" value="ISP4_OPT"/>
    <property type="match status" value="1"/>
</dbReference>
<feature type="transmembrane region" description="Helical" evidence="10">
    <location>
        <begin position="289"/>
        <end position="320"/>
    </location>
</feature>
<feature type="transmembrane region" description="Helical" evidence="10">
    <location>
        <begin position="365"/>
        <end position="384"/>
    </location>
</feature>
<dbReference type="EMBL" id="DS268112">
    <property type="protein sequence ID" value="KMM70955.1"/>
    <property type="molecule type" value="Genomic_DNA"/>
</dbReference>
<dbReference type="AlphaFoldDB" id="A0A0J6FNE1"/>
<feature type="transmembrane region" description="Helical" evidence="10">
    <location>
        <begin position="491"/>
        <end position="511"/>
    </location>
</feature>
<gene>
    <name evidence="11" type="ORF">CPAG_07264</name>
</gene>
<accession>A0A0J6FNE1</accession>
<feature type="transmembrane region" description="Helical" evidence="10">
    <location>
        <begin position="138"/>
        <end position="158"/>
    </location>
</feature>
<protein>
    <submittedName>
        <fullName evidence="11">Oligopeptide transporter 4</fullName>
    </submittedName>
</protein>
<keyword evidence="7 10" id="KW-1133">Transmembrane helix</keyword>
<keyword evidence="8 10" id="KW-0472">Membrane</keyword>
<evidence type="ECO:0000256" key="2">
    <source>
        <dbReference type="ARBA" id="ARBA00008807"/>
    </source>
</evidence>
<dbReference type="Proteomes" id="UP000054567">
    <property type="component" value="Unassembled WGS sequence"/>
</dbReference>
<feature type="transmembrane region" description="Helical" evidence="10">
    <location>
        <begin position="114"/>
        <end position="132"/>
    </location>
</feature>
<feature type="transmembrane region" description="Helical" evidence="10">
    <location>
        <begin position="246"/>
        <end position="268"/>
    </location>
</feature>
<keyword evidence="3" id="KW-0813">Transport</keyword>
<feature type="compositionally biased region" description="Basic and acidic residues" evidence="9">
    <location>
        <begin position="25"/>
        <end position="39"/>
    </location>
</feature>
<dbReference type="GO" id="GO:0016020">
    <property type="term" value="C:membrane"/>
    <property type="evidence" value="ECO:0007669"/>
    <property type="project" value="UniProtKB-SubCell"/>
</dbReference>
<comment type="similarity">
    <text evidence="2">Belongs to the oligopeptide OPT transporter family.</text>
</comment>
<dbReference type="GO" id="GO:0015031">
    <property type="term" value="P:protein transport"/>
    <property type="evidence" value="ECO:0007669"/>
    <property type="project" value="UniProtKB-KW"/>
</dbReference>
<evidence type="ECO:0000313" key="12">
    <source>
        <dbReference type="Proteomes" id="UP000054567"/>
    </source>
</evidence>
<dbReference type="NCBIfam" id="TIGR00728">
    <property type="entry name" value="OPT_sfam"/>
    <property type="match status" value="1"/>
</dbReference>
<dbReference type="PANTHER" id="PTHR22601">
    <property type="entry name" value="ISP4 LIKE PROTEIN"/>
    <property type="match status" value="1"/>
</dbReference>
<keyword evidence="5" id="KW-0571">Peptide transport</keyword>
<feature type="transmembrane region" description="Helical" evidence="10">
    <location>
        <begin position="220"/>
        <end position="240"/>
    </location>
</feature>
<feature type="transmembrane region" description="Helical" evidence="10">
    <location>
        <begin position="712"/>
        <end position="733"/>
    </location>
</feature>
<reference evidence="11 12" key="1">
    <citation type="submission" date="2007-06" db="EMBL/GenBank/DDBJ databases">
        <title>The Genome Sequence of Coccidioides posadasii RMSCC_3488.</title>
        <authorList>
            <consortium name="Coccidioides Genome Resources Consortium"/>
            <consortium name="The Broad Institute Genome Sequencing Platform"/>
            <person name="Henn M.R."/>
            <person name="Sykes S."/>
            <person name="Young S."/>
            <person name="Jaffe D."/>
            <person name="Berlin A."/>
            <person name="Alvarez P."/>
            <person name="Butler J."/>
            <person name="Gnerre S."/>
            <person name="Grabherr M."/>
            <person name="Mauceli E."/>
            <person name="Brockman W."/>
            <person name="Kodira C."/>
            <person name="Alvarado L."/>
            <person name="Zeng Q."/>
            <person name="Crawford M."/>
            <person name="Antoine C."/>
            <person name="Devon K."/>
            <person name="Galgiani J."/>
            <person name="Orsborn K."/>
            <person name="Lewis M.L."/>
            <person name="Nusbaum C."/>
            <person name="Galagan J."/>
            <person name="Birren B."/>
        </authorList>
    </citation>
    <scope>NUCLEOTIDE SEQUENCE [LARGE SCALE GENOMIC DNA]</scope>
    <source>
        <strain evidence="11 12">RMSCC 3488</strain>
    </source>
</reference>
<feature type="transmembrane region" description="Helical" evidence="10">
    <location>
        <begin position="673"/>
        <end position="692"/>
    </location>
</feature>
<evidence type="ECO:0000313" key="11">
    <source>
        <dbReference type="EMBL" id="KMM70955.1"/>
    </source>
</evidence>
<evidence type="ECO:0000256" key="4">
    <source>
        <dbReference type="ARBA" id="ARBA00022692"/>
    </source>
</evidence>
<keyword evidence="6" id="KW-0653">Protein transport</keyword>
<evidence type="ECO:0000256" key="8">
    <source>
        <dbReference type="ARBA" id="ARBA00023136"/>
    </source>
</evidence>
<feature type="transmembrane region" description="Helical" evidence="10">
    <location>
        <begin position="745"/>
        <end position="770"/>
    </location>
</feature>
<name>A0A0J6FNE1_COCPO</name>
<dbReference type="InterPro" id="IPR004813">
    <property type="entry name" value="OPT"/>
</dbReference>
<evidence type="ECO:0000256" key="10">
    <source>
        <dbReference type="SAM" id="Phobius"/>
    </source>
</evidence>
<feature type="transmembrane region" description="Helical" evidence="10">
    <location>
        <begin position="517"/>
        <end position="541"/>
    </location>
</feature>
<evidence type="ECO:0000256" key="1">
    <source>
        <dbReference type="ARBA" id="ARBA00004141"/>
    </source>
</evidence>
<dbReference type="GO" id="GO:0035673">
    <property type="term" value="F:oligopeptide transmembrane transporter activity"/>
    <property type="evidence" value="ECO:0007669"/>
    <property type="project" value="InterPro"/>
</dbReference>
<feature type="region of interest" description="Disordered" evidence="9">
    <location>
        <begin position="1"/>
        <end position="39"/>
    </location>
</feature>
<dbReference type="VEuPathDB" id="FungiDB:CPAG_07264"/>
<organism evidence="11 12">
    <name type="scientific">Coccidioides posadasii RMSCC 3488</name>
    <dbReference type="NCBI Taxonomy" id="454284"/>
    <lineage>
        <taxon>Eukaryota</taxon>
        <taxon>Fungi</taxon>
        <taxon>Dikarya</taxon>
        <taxon>Ascomycota</taxon>
        <taxon>Pezizomycotina</taxon>
        <taxon>Eurotiomycetes</taxon>
        <taxon>Eurotiomycetidae</taxon>
        <taxon>Onygenales</taxon>
        <taxon>Onygenaceae</taxon>
        <taxon>Coccidioides</taxon>
    </lineage>
</organism>
<sequence length="810" mass="91142">MTWKSRLFSRSAASGHGDGDVITTHSDEVKGEGKPESQEREIAAKDLEKVAKSHQWDPNLPSEQIDAIEEARRTGDVEIVTQVDKAFLEESPYPEVRAAVRNTDEGEVANTVRAWILGLVFVTVGSGLNMFLSMRSPAITFPSIVVQLLVYPVGCLWAKVVPRKVFNVFGLRWTFNTGPFTIKEHAVITVSRLFFSTLKTMLNVLIHFCRSCQTFFNINLGWGFALLFTLSSQMIGMALSGIFRRFLIWPAAMIWPSVFSNTSLFYALHDKTRSDPSTTNGWRISRYRWFLYLMMAAFAYYWIPGVLWQGLSVFCFVTWIRPKSPVINQLFGGFTGLSLIPLTFDWTYISSYLQNPLLSPTHSHLNTLIGLGLFVIITTVGISYSGAMYSDYLPINTSSTFDNTQNFYNVSRILGPNFSFDIEKYKSYSPLFLAPTFALNYGLSFAALTAVLVHIALYHGKEIIYRAKAARNQEPDIHMKLMSKYEECPEWWYAVLLAVSVALGLATSEAYSSQLPWWAFFVATIMGLVFVIPTCMLLAIANIPLALNVLSPFLGGFMLPGKAIGVMVFKVYATNTLGRAQTYSRDLKLGHYMKVPPKTTFTCQVGATIWAVFVQIAVMNWTLGNVENVCTPDQPAHFTCPNGKTFFSSSIVWGVIGPQRMFGPGSIYSSIQWYWLIGAALPVIFYVLIRLFPRSPARFLNAPVMLGAMNWLPPATPLSFSSWAIVGLIFNYWIRRKWSGWWHQYNYVTAAALDSGLVIATIVIFFAITFPGVSLPNWWGNNIPYETIDYTYEAVRRTVSPGETFGPTEW</sequence>
<proteinExistence type="inferred from homology"/>
<dbReference type="OrthoDB" id="9986677at2759"/>
<evidence type="ECO:0000256" key="6">
    <source>
        <dbReference type="ARBA" id="ARBA00022927"/>
    </source>
</evidence>
<comment type="subcellular location">
    <subcellularLocation>
        <location evidence="1">Membrane</location>
        <topology evidence="1">Multi-pass membrane protein</topology>
    </subcellularLocation>
</comment>
<dbReference type="Pfam" id="PF03169">
    <property type="entry name" value="OPT"/>
    <property type="match status" value="1"/>
</dbReference>
<dbReference type="InterPro" id="IPR004648">
    <property type="entry name" value="Oligpept_transpt"/>
</dbReference>
<keyword evidence="4 10" id="KW-0812">Transmembrane</keyword>
<evidence type="ECO:0000256" key="5">
    <source>
        <dbReference type="ARBA" id="ARBA00022856"/>
    </source>
</evidence>
<evidence type="ECO:0000256" key="7">
    <source>
        <dbReference type="ARBA" id="ARBA00022989"/>
    </source>
</evidence>
<feature type="transmembrane region" description="Helical" evidence="10">
    <location>
        <begin position="438"/>
        <end position="458"/>
    </location>
</feature>
<feature type="transmembrane region" description="Helical" evidence="10">
    <location>
        <begin position="326"/>
        <end position="344"/>
    </location>
</feature>
<evidence type="ECO:0000256" key="9">
    <source>
        <dbReference type="SAM" id="MobiDB-lite"/>
    </source>
</evidence>
<reference evidence="12" key="3">
    <citation type="journal article" date="2010" name="Genome Res.">
        <title>Population genomic sequencing of Coccidioides fungi reveals recent hybridization and transposon control.</title>
        <authorList>
            <person name="Neafsey D.E."/>
            <person name="Barker B.M."/>
            <person name="Sharpton T.J."/>
            <person name="Stajich J.E."/>
            <person name="Park D.J."/>
            <person name="Whiston E."/>
            <person name="Hung C.-Y."/>
            <person name="McMahan C."/>
            <person name="White J."/>
            <person name="Sykes S."/>
            <person name="Heiman D."/>
            <person name="Young S."/>
            <person name="Zeng Q."/>
            <person name="Abouelleil A."/>
            <person name="Aftuck L."/>
            <person name="Bessette D."/>
            <person name="Brown A."/>
            <person name="FitzGerald M."/>
            <person name="Lui A."/>
            <person name="Macdonald J.P."/>
            <person name="Priest M."/>
            <person name="Orbach M.J."/>
            <person name="Galgiani J.N."/>
            <person name="Kirkland T.N."/>
            <person name="Cole G.T."/>
            <person name="Birren B.W."/>
            <person name="Henn M.R."/>
            <person name="Taylor J.W."/>
            <person name="Rounsley S.D."/>
        </authorList>
    </citation>
    <scope>NUCLEOTIDE SEQUENCE [LARGE SCALE GENOMIC DNA]</scope>
    <source>
        <strain evidence="12">RMSCC 3488</strain>
    </source>
</reference>
<reference evidence="12" key="2">
    <citation type="journal article" date="2009" name="Genome Res.">
        <title>Comparative genomic analyses of the human fungal pathogens Coccidioides and their relatives.</title>
        <authorList>
            <person name="Sharpton T.J."/>
            <person name="Stajich J.E."/>
            <person name="Rounsley S.D."/>
            <person name="Gardner M.J."/>
            <person name="Wortman J.R."/>
            <person name="Jordar V.S."/>
            <person name="Maiti R."/>
            <person name="Kodira C.D."/>
            <person name="Neafsey D.E."/>
            <person name="Zeng Q."/>
            <person name="Hung C.-Y."/>
            <person name="McMahan C."/>
            <person name="Muszewska A."/>
            <person name="Grynberg M."/>
            <person name="Mandel M.A."/>
            <person name="Kellner E.M."/>
            <person name="Barker B.M."/>
            <person name="Galgiani J.N."/>
            <person name="Orbach M.J."/>
            <person name="Kirkland T.N."/>
            <person name="Cole G.T."/>
            <person name="Henn M.R."/>
            <person name="Birren B.W."/>
            <person name="Taylor J.W."/>
        </authorList>
    </citation>
    <scope>NUCLEOTIDE SEQUENCE [LARGE SCALE GENOMIC DNA]</scope>
    <source>
        <strain evidence="12">RMSCC 3488</strain>
    </source>
</reference>
<evidence type="ECO:0000256" key="3">
    <source>
        <dbReference type="ARBA" id="ARBA00022448"/>
    </source>
</evidence>